<protein>
    <submittedName>
        <fullName evidence="2">Uncharacterized protein</fullName>
    </submittedName>
</protein>
<organism evidence="2 3">
    <name type="scientific">Chiloscyllium punctatum</name>
    <name type="common">Brownbanded bambooshark</name>
    <name type="synonym">Hemiscyllium punctatum</name>
    <dbReference type="NCBI Taxonomy" id="137246"/>
    <lineage>
        <taxon>Eukaryota</taxon>
        <taxon>Metazoa</taxon>
        <taxon>Chordata</taxon>
        <taxon>Craniata</taxon>
        <taxon>Vertebrata</taxon>
        <taxon>Chondrichthyes</taxon>
        <taxon>Elasmobranchii</taxon>
        <taxon>Galeomorphii</taxon>
        <taxon>Galeoidea</taxon>
        <taxon>Orectolobiformes</taxon>
        <taxon>Hemiscylliidae</taxon>
        <taxon>Chiloscyllium</taxon>
    </lineage>
</organism>
<evidence type="ECO:0000313" key="2">
    <source>
        <dbReference type="EMBL" id="GCC20890.1"/>
    </source>
</evidence>
<name>A0A401RRX0_CHIPU</name>
<sequence length="105" mass="10684">MGGTVVLPDPPLTRVGPRAVDGRRALPSLSQSTLCISGMGGTAMRVRPPDSGPMASRGEIDGRRGLAGLSQSAPPDPPPTPPTTRSWWRGAALAPVSANQAPPPA</sequence>
<keyword evidence="3" id="KW-1185">Reference proteome</keyword>
<proteinExistence type="predicted"/>
<dbReference type="Proteomes" id="UP000287033">
    <property type="component" value="Unassembled WGS sequence"/>
</dbReference>
<dbReference type="AlphaFoldDB" id="A0A401RRX0"/>
<gene>
    <name evidence="2" type="ORF">chiPu_0019460</name>
</gene>
<feature type="region of interest" description="Disordered" evidence="1">
    <location>
        <begin position="39"/>
        <end position="105"/>
    </location>
</feature>
<reference evidence="2 3" key="1">
    <citation type="journal article" date="2018" name="Nat. Ecol. Evol.">
        <title>Shark genomes provide insights into elasmobranch evolution and the origin of vertebrates.</title>
        <authorList>
            <person name="Hara Y"/>
            <person name="Yamaguchi K"/>
            <person name="Onimaru K"/>
            <person name="Kadota M"/>
            <person name="Koyanagi M"/>
            <person name="Keeley SD"/>
            <person name="Tatsumi K"/>
            <person name="Tanaka K"/>
            <person name="Motone F"/>
            <person name="Kageyama Y"/>
            <person name="Nozu R"/>
            <person name="Adachi N"/>
            <person name="Nishimura O"/>
            <person name="Nakagawa R"/>
            <person name="Tanegashima C"/>
            <person name="Kiyatake I"/>
            <person name="Matsumoto R"/>
            <person name="Murakumo K"/>
            <person name="Nishida K"/>
            <person name="Terakita A"/>
            <person name="Kuratani S"/>
            <person name="Sato K"/>
            <person name="Hyodo S Kuraku.S."/>
        </authorList>
    </citation>
    <scope>NUCLEOTIDE SEQUENCE [LARGE SCALE GENOMIC DNA]</scope>
</reference>
<evidence type="ECO:0000313" key="3">
    <source>
        <dbReference type="Proteomes" id="UP000287033"/>
    </source>
</evidence>
<comment type="caution">
    <text evidence="2">The sequence shown here is derived from an EMBL/GenBank/DDBJ whole genome shotgun (WGS) entry which is preliminary data.</text>
</comment>
<dbReference type="EMBL" id="BEZZ01002003">
    <property type="protein sequence ID" value="GCC20890.1"/>
    <property type="molecule type" value="Genomic_DNA"/>
</dbReference>
<evidence type="ECO:0000256" key="1">
    <source>
        <dbReference type="SAM" id="MobiDB-lite"/>
    </source>
</evidence>
<accession>A0A401RRX0</accession>